<reference evidence="1 2" key="1">
    <citation type="submission" date="2014-04" db="EMBL/GenBank/DDBJ databases">
        <title>Evolutionary Origins and Diversification of the Mycorrhizal Mutualists.</title>
        <authorList>
            <consortium name="DOE Joint Genome Institute"/>
            <consortium name="Mycorrhizal Genomics Consortium"/>
            <person name="Kohler A."/>
            <person name="Kuo A."/>
            <person name="Nagy L.G."/>
            <person name="Floudas D."/>
            <person name="Copeland A."/>
            <person name="Barry K.W."/>
            <person name="Cichocki N."/>
            <person name="Veneault-Fourrey C."/>
            <person name="LaButti K."/>
            <person name="Lindquist E.A."/>
            <person name="Lipzen A."/>
            <person name="Lundell T."/>
            <person name="Morin E."/>
            <person name="Murat C."/>
            <person name="Riley R."/>
            <person name="Ohm R."/>
            <person name="Sun H."/>
            <person name="Tunlid A."/>
            <person name="Henrissat B."/>
            <person name="Grigoriev I.V."/>
            <person name="Hibbett D.S."/>
            <person name="Martin F."/>
        </authorList>
    </citation>
    <scope>NUCLEOTIDE SEQUENCE [LARGE SCALE GENOMIC DNA]</scope>
    <source>
        <strain evidence="1 2">Koide BX008</strain>
    </source>
</reference>
<dbReference type="InParanoid" id="A0A0C2VZY9"/>
<feature type="non-terminal residue" evidence="1">
    <location>
        <position position="1"/>
    </location>
</feature>
<dbReference type="HOGENOM" id="CLU_130748_0_0_1"/>
<feature type="non-terminal residue" evidence="1">
    <location>
        <position position="167"/>
    </location>
</feature>
<accession>A0A0C2VZY9</accession>
<dbReference type="Proteomes" id="UP000054549">
    <property type="component" value="Unassembled WGS sequence"/>
</dbReference>
<protein>
    <submittedName>
        <fullName evidence="1">Uncharacterized protein</fullName>
    </submittedName>
</protein>
<dbReference type="AlphaFoldDB" id="A0A0C2VZY9"/>
<keyword evidence="2" id="KW-1185">Reference proteome</keyword>
<name>A0A0C2VZY9_AMAMK</name>
<gene>
    <name evidence="1" type="ORF">M378DRAFT_45287</name>
</gene>
<dbReference type="EMBL" id="KN818760">
    <property type="protein sequence ID" value="KIL54412.1"/>
    <property type="molecule type" value="Genomic_DNA"/>
</dbReference>
<organism evidence="1 2">
    <name type="scientific">Amanita muscaria (strain Koide BX008)</name>
    <dbReference type="NCBI Taxonomy" id="946122"/>
    <lineage>
        <taxon>Eukaryota</taxon>
        <taxon>Fungi</taxon>
        <taxon>Dikarya</taxon>
        <taxon>Basidiomycota</taxon>
        <taxon>Agaricomycotina</taxon>
        <taxon>Agaricomycetes</taxon>
        <taxon>Agaricomycetidae</taxon>
        <taxon>Agaricales</taxon>
        <taxon>Pluteineae</taxon>
        <taxon>Amanitaceae</taxon>
        <taxon>Amanita</taxon>
    </lineage>
</organism>
<evidence type="ECO:0000313" key="1">
    <source>
        <dbReference type="EMBL" id="KIL54412.1"/>
    </source>
</evidence>
<proteinExistence type="predicted"/>
<dbReference type="OrthoDB" id="2803597at2759"/>
<evidence type="ECO:0000313" key="2">
    <source>
        <dbReference type="Proteomes" id="UP000054549"/>
    </source>
</evidence>
<sequence>LGCRRKPFINKFQNDKSSEWSAFLHVRMTHYFIIESLHLECDPSQPDGCSRCRPAPVTICCDLHNPELLSLYKSPLIKIPRQPGQSRLVEREMNVEDKENQQKFDTELQNALETWRRAQVESKYGRATLRNLGPSLVMGEKVRDRIVDCARHGKIKTTANLERETKW</sequence>